<comment type="cofactor">
    <cofactor evidence="1">
        <name>FAD</name>
        <dbReference type="ChEBI" id="CHEBI:57692"/>
    </cofactor>
</comment>
<evidence type="ECO:0000256" key="4">
    <source>
        <dbReference type="ARBA" id="ARBA00023002"/>
    </source>
</evidence>
<dbReference type="Pfam" id="PF01266">
    <property type="entry name" value="DAO"/>
    <property type="match status" value="1"/>
</dbReference>
<feature type="domain" description="FAD dependent oxidoreductase" evidence="6">
    <location>
        <begin position="6"/>
        <end position="390"/>
    </location>
</feature>
<evidence type="ECO:0000256" key="1">
    <source>
        <dbReference type="ARBA" id="ARBA00001974"/>
    </source>
</evidence>
<protein>
    <submittedName>
        <fullName evidence="7">L-2-hydroxyglutarate oxidase</fullName>
    </submittedName>
</protein>
<dbReference type="InterPro" id="IPR036188">
    <property type="entry name" value="FAD/NAD-bd_sf"/>
</dbReference>
<evidence type="ECO:0000313" key="7">
    <source>
        <dbReference type="EMBL" id="RRR69073.1"/>
    </source>
</evidence>
<accession>A0A426TUS1</accession>
<dbReference type="PANTHER" id="PTHR43104:SF2">
    <property type="entry name" value="L-2-HYDROXYGLUTARATE DEHYDROGENASE, MITOCHONDRIAL"/>
    <property type="match status" value="1"/>
</dbReference>
<evidence type="ECO:0000256" key="3">
    <source>
        <dbReference type="ARBA" id="ARBA00022827"/>
    </source>
</evidence>
<evidence type="ECO:0000259" key="6">
    <source>
        <dbReference type="Pfam" id="PF01266"/>
    </source>
</evidence>
<dbReference type="NCBIfam" id="NF008726">
    <property type="entry name" value="PRK11728.1"/>
    <property type="match status" value="1"/>
</dbReference>
<dbReference type="GO" id="GO:0047545">
    <property type="term" value="F:(S)-2-hydroxyglutarate dehydrogenase activity"/>
    <property type="evidence" value="ECO:0007669"/>
    <property type="project" value="TreeGrafter"/>
</dbReference>
<evidence type="ECO:0000313" key="8">
    <source>
        <dbReference type="Proteomes" id="UP000280307"/>
    </source>
</evidence>
<dbReference type="InterPro" id="IPR006076">
    <property type="entry name" value="FAD-dep_OxRdtase"/>
</dbReference>
<dbReference type="AlphaFoldDB" id="A0A426TUS1"/>
<comment type="caution">
    <text evidence="7">The sequence shown here is derived from an EMBL/GenBank/DDBJ whole genome shotgun (WGS) entry which is preliminary data.</text>
</comment>
<keyword evidence="4" id="KW-0560">Oxidoreductase</keyword>
<evidence type="ECO:0000256" key="2">
    <source>
        <dbReference type="ARBA" id="ARBA00022630"/>
    </source>
</evidence>
<sequence>MYYHTLIVGGGIVGLATALALTERYPQLRITLCEKEDHWAAHQTGNNSGVIHAGIYYRPGSMKATMARNGSQSMVAFCQAHDIPYEVCGKLIVATTPDELPRLAALLDRAQANGLPARLIGPEEIREREPHVQAVAAIFSPTTGIVDYRVVATTMAQLLAQRGVDLRLQTRVEALHEHTNGVRVATNVGEFEANYLINCAGLHSDRVAHLAGLRTGMRIVPFRGEYYELVPARRDLVRGLIYPVPNPDFPFLGVHFTRMIDGSVHAGPNAVLALKREGYHKYDVSLRDSIEVLSYPAFWRLAGKYMGEGTKEMLRSASKTLFVKSMQRLIPSITARDVIPTHAGVRAQALMRDGQLQDDFVIIAGPRSTHVCNAPSPAATASLEIGAAIVAQLPPFV</sequence>
<dbReference type="SUPFAM" id="SSF51905">
    <property type="entry name" value="FAD/NAD(P)-binding domain"/>
    <property type="match status" value="1"/>
</dbReference>
<dbReference type="Proteomes" id="UP000280307">
    <property type="component" value="Unassembled WGS sequence"/>
</dbReference>
<dbReference type="GO" id="GO:0005737">
    <property type="term" value="C:cytoplasm"/>
    <property type="evidence" value="ECO:0007669"/>
    <property type="project" value="TreeGrafter"/>
</dbReference>
<dbReference type="PANTHER" id="PTHR43104">
    <property type="entry name" value="L-2-HYDROXYGLUTARATE DEHYDROGENASE, MITOCHONDRIAL"/>
    <property type="match status" value="1"/>
</dbReference>
<dbReference type="EMBL" id="RSAS01000673">
    <property type="protein sequence ID" value="RRR69073.1"/>
    <property type="molecule type" value="Genomic_DNA"/>
</dbReference>
<comment type="similarity">
    <text evidence="5">Belongs to the L2HGDH family.</text>
</comment>
<dbReference type="Gene3D" id="3.50.50.60">
    <property type="entry name" value="FAD/NAD(P)-binding domain"/>
    <property type="match status" value="1"/>
</dbReference>
<keyword evidence="3" id="KW-0274">FAD</keyword>
<keyword evidence="2" id="KW-0285">Flavoprotein</keyword>
<gene>
    <name evidence="7" type="ORF">EI684_16625</name>
</gene>
<evidence type="ECO:0000256" key="5">
    <source>
        <dbReference type="ARBA" id="ARBA00037941"/>
    </source>
</evidence>
<dbReference type="Gene3D" id="3.30.9.10">
    <property type="entry name" value="D-Amino Acid Oxidase, subunit A, domain 2"/>
    <property type="match status" value="1"/>
</dbReference>
<reference evidence="7 8" key="1">
    <citation type="submission" date="2018-12" db="EMBL/GenBank/DDBJ databases">
        <title>Genome Sequence of Candidatus Viridilinea halotolerans isolated from saline sulfide-rich spring.</title>
        <authorList>
            <person name="Grouzdev D.S."/>
            <person name="Burganskaya E.I."/>
            <person name="Krutkina M.S."/>
            <person name="Sukhacheva M.V."/>
            <person name="Gorlenko V.M."/>
        </authorList>
    </citation>
    <scope>NUCLEOTIDE SEQUENCE [LARGE SCALE GENOMIC DNA]</scope>
    <source>
        <strain evidence="7">Chok-6</strain>
    </source>
</reference>
<name>A0A426TUS1_9CHLR</name>
<proteinExistence type="inferred from homology"/>
<organism evidence="7 8">
    <name type="scientific">Candidatus Viridilinea halotolerans</name>
    <dbReference type="NCBI Taxonomy" id="2491704"/>
    <lineage>
        <taxon>Bacteria</taxon>
        <taxon>Bacillati</taxon>
        <taxon>Chloroflexota</taxon>
        <taxon>Chloroflexia</taxon>
        <taxon>Chloroflexales</taxon>
        <taxon>Chloroflexineae</taxon>
        <taxon>Oscillochloridaceae</taxon>
        <taxon>Candidatus Viridilinea</taxon>
    </lineage>
</organism>